<feature type="domain" description="Proline-rich transmembrane protein 3/4" evidence="9">
    <location>
        <begin position="571"/>
        <end position="855"/>
    </location>
</feature>
<proteinExistence type="predicted"/>
<feature type="region of interest" description="Disordered" evidence="7">
    <location>
        <begin position="210"/>
        <end position="569"/>
    </location>
</feature>
<dbReference type="AlphaFoldDB" id="A0A8C3GID9"/>
<evidence type="ECO:0000256" key="6">
    <source>
        <dbReference type="ARBA" id="ARBA00023136"/>
    </source>
</evidence>
<feature type="compositionally biased region" description="Low complexity" evidence="7">
    <location>
        <begin position="281"/>
        <end position="302"/>
    </location>
</feature>
<comment type="subcellular location">
    <subcellularLocation>
        <location evidence="1">Membrane</location>
        <topology evidence="1">Multi-pass membrane protein</topology>
    </subcellularLocation>
</comment>
<dbReference type="Pfam" id="PF25987">
    <property type="entry name" value="PRRT3"/>
    <property type="match status" value="1"/>
</dbReference>
<feature type="transmembrane region" description="Helical" evidence="8">
    <location>
        <begin position="692"/>
        <end position="712"/>
    </location>
</feature>
<evidence type="ECO:0000256" key="4">
    <source>
        <dbReference type="ARBA" id="ARBA00022729"/>
    </source>
</evidence>
<reference evidence="10" key="1">
    <citation type="submission" date="2018-09" db="EMBL/GenBank/DDBJ databases">
        <title>Common duck and Muscovy duck high density SNP chip.</title>
        <authorList>
            <person name="Vignal A."/>
            <person name="Thebault N."/>
            <person name="Warren W.C."/>
        </authorList>
    </citation>
    <scope>NUCLEOTIDE SEQUENCE [LARGE SCALE GENOMIC DNA]</scope>
</reference>
<dbReference type="InterPro" id="IPR059081">
    <property type="entry name" value="PRRT3-4"/>
</dbReference>
<dbReference type="PANTHER" id="PTHR47400">
    <property type="entry name" value="PROLINE-RICH TRANSMEMBRANE PROTEIN 3"/>
    <property type="match status" value="1"/>
</dbReference>
<feature type="region of interest" description="Disordered" evidence="7">
    <location>
        <begin position="1"/>
        <end position="34"/>
    </location>
</feature>
<feature type="compositionally biased region" description="Polar residues" evidence="7">
    <location>
        <begin position="412"/>
        <end position="423"/>
    </location>
</feature>
<feature type="transmembrane region" description="Helical" evidence="8">
    <location>
        <begin position="595"/>
        <end position="619"/>
    </location>
</feature>
<dbReference type="PANTHER" id="PTHR47400:SF1">
    <property type="entry name" value="PROLINE-RICH TRANSMEMBRANE PROTEIN 3"/>
    <property type="match status" value="1"/>
</dbReference>
<evidence type="ECO:0000256" key="2">
    <source>
        <dbReference type="ARBA" id="ARBA00022553"/>
    </source>
</evidence>
<sequence>MGNGGHRGWGLPRGDSWEQGPGNGGGGSGPIPRQWGQCGAQALLGTEGGCVWVPLIVPGARHGTGGLSPSATGPGSPSPLFPQGEGLAMAAAWLVTWGLLLATGVPTKAQGTLLVELPSDGTPQRGRDPLRALSWAHQQPVPSPAWDASGELSGAGGPDSEHWEGGSPVHWSPLPQPGAVSGAPRGTGMSLAGSAAPAVVEEPFIAWRGGEAEGQHGPWGRTRLPHGSVPGTPAPKVSTDMGPGSPGPPWAVQGTSVSRQSATVPARTPGPRPTVSTIALTPEPTEGTRTGTSEAHTQGQPAAPGPPGEVQEPRGRPSTAPVPQPTGTGPAEGPHAGPGSVQPTWGRRGDAGNPPSPSPALPSSVPLLLAEPGGRGGPSWGLVPEVAQEGRAETWTWALPAHQRSTRRAPLSNATTGDTASTRPTGLQGPQPTPGAALGTSPTPPPVSSTAPPGTPYAGLLPEQDVGTPQRVRGAVGPESIPNATMPAPQPTTHPVAGTPPGTRRSDTLGTQPPAASTTASPSATWRRGVVWVTTQRAPWRPPAPEPEPEPEPSHPSPGASACPGSSCSDGGSNTTALGWAELRRPLRLAWAAHAYAVAALCLLLGLGCLAGLGAAAALRPPHLPLLLGAQGLLLAASLLRATLLLVDPYGARGRLPPRALLLLCTAPFPLLLAAFALLLRRLQRLAQLRLLPSPLGGLPALGAAAALQSGAPAAADLLWPRVGLAAGLALHGLGCAAGALLLLLGGLRGGWRALRAPRREGPGLRRGARALLAAGALGLPCCGLQVYSALWLRGGLGPPGRCGWPCWAAQCWMRAGELGAGLALLAGAAEPLWGGRHGTAAGHSCWAKAVRYFCAGRKAQVPEYPNNCYDRAERAPSGDISKSLIRNPAEQLPLRALKDSNEARAGTALGAAGLSPKCPNAAVAARERGSSASLGDLAFRPPSPIDLRRSIDQALCRRHLLREGLFGRPRRGSGASLRAAAEPPGLARCASLTELPGPRGDSVASASSLESSSLKISWNPWRHGLSSPDSLPLEEAPSRAQLLAHQEPPALPQPPDSEREARRSFLALSKQVDARSLSSDTIEL</sequence>
<evidence type="ECO:0000256" key="5">
    <source>
        <dbReference type="ARBA" id="ARBA00022989"/>
    </source>
</evidence>
<feature type="transmembrane region" description="Helical" evidence="8">
    <location>
        <begin position="659"/>
        <end position="680"/>
    </location>
</feature>
<dbReference type="Proteomes" id="UP000694556">
    <property type="component" value="Chromosome 13"/>
</dbReference>
<reference evidence="10" key="3">
    <citation type="submission" date="2025-09" db="UniProtKB">
        <authorList>
            <consortium name="Ensembl"/>
        </authorList>
    </citation>
    <scope>IDENTIFICATION</scope>
</reference>
<organism evidence="10 11">
    <name type="scientific">Cairina moschata</name>
    <name type="common">Muscovy duck</name>
    <dbReference type="NCBI Taxonomy" id="8855"/>
    <lineage>
        <taxon>Eukaryota</taxon>
        <taxon>Metazoa</taxon>
        <taxon>Chordata</taxon>
        <taxon>Craniata</taxon>
        <taxon>Vertebrata</taxon>
        <taxon>Euteleostomi</taxon>
        <taxon>Archelosauria</taxon>
        <taxon>Archosauria</taxon>
        <taxon>Dinosauria</taxon>
        <taxon>Saurischia</taxon>
        <taxon>Theropoda</taxon>
        <taxon>Coelurosauria</taxon>
        <taxon>Aves</taxon>
        <taxon>Neognathae</taxon>
        <taxon>Galloanserae</taxon>
        <taxon>Anseriformes</taxon>
        <taxon>Anatidae</taxon>
        <taxon>Anatinae</taxon>
        <taxon>Cairina</taxon>
    </lineage>
</organism>
<evidence type="ECO:0000313" key="10">
    <source>
        <dbReference type="Ensembl" id="ENSCMMP00000011711.1"/>
    </source>
</evidence>
<evidence type="ECO:0000256" key="7">
    <source>
        <dbReference type="SAM" id="MobiDB-lite"/>
    </source>
</evidence>
<name>A0A8C3GID9_CAIMO</name>
<feature type="compositionally biased region" description="Low complexity" evidence="7">
    <location>
        <begin position="513"/>
        <end position="525"/>
    </location>
</feature>
<feature type="transmembrane region" description="Helical" evidence="8">
    <location>
        <begin position="724"/>
        <end position="748"/>
    </location>
</feature>
<evidence type="ECO:0000256" key="8">
    <source>
        <dbReference type="SAM" id="Phobius"/>
    </source>
</evidence>
<feature type="compositionally biased region" description="Low complexity" evidence="7">
    <location>
        <begin position="557"/>
        <end position="569"/>
    </location>
</feature>
<accession>A0A8C3GID9</accession>
<evidence type="ECO:0000259" key="9">
    <source>
        <dbReference type="Pfam" id="PF25987"/>
    </source>
</evidence>
<keyword evidence="5 8" id="KW-1133">Transmembrane helix</keyword>
<reference evidence="10" key="2">
    <citation type="submission" date="2025-08" db="UniProtKB">
        <authorList>
            <consortium name="Ensembl"/>
        </authorList>
    </citation>
    <scope>IDENTIFICATION</scope>
</reference>
<feature type="region of interest" description="Disordered" evidence="7">
    <location>
        <begin position="137"/>
        <end position="191"/>
    </location>
</feature>
<feature type="transmembrane region" description="Helical" evidence="8">
    <location>
        <begin position="769"/>
        <end position="793"/>
    </location>
</feature>
<evidence type="ECO:0000313" key="11">
    <source>
        <dbReference type="Proteomes" id="UP000694556"/>
    </source>
</evidence>
<keyword evidence="4" id="KW-0732">Signal</keyword>
<feature type="region of interest" description="Disordered" evidence="7">
    <location>
        <begin position="1029"/>
        <end position="1065"/>
    </location>
</feature>
<keyword evidence="11" id="KW-1185">Reference proteome</keyword>
<feature type="compositionally biased region" description="Polar residues" evidence="7">
    <location>
        <begin position="253"/>
        <end position="263"/>
    </location>
</feature>
<evidence type="ECO:0000256" key="3">
    <source>
        <dbReference type="ARBA" id="ARBA00022692"/>
    </source>
</evidence>
<feature type="transmembrane region" description="Helical" evidence="8">
    <location>
        <begin position="626"/>
        <end position="647"/>
    </location>
</feature>
<keyword evidence="6 8" id="KW-0472">Membrane</keyword>
<feature type="compositionally biased region" description="Low complexity" evidence="7">
    <location>
        <begin position="361"/>
        <end position="372"/>
    </location>
</feature>
<keyword evidence="2" id="KW-0597">Phosphoprotein</keyword>
<keyword evidence="3 8" id="KW-0812">Transmembrane</keyword>
<dbReference type="Ensembl" id="ENSCMMT00000012873.1">
    <property type="protein sequence ID" value="ENSCMMP00000011711.1"/>
    <property type="gene ID" value="ENSCMMG00000007423.1"/>
</dbReference>
<evidence type="ECO:0000256" key="1">
    <source>
        <dbReference type="ARBA" id="ARBA00004141"/>
    </source>
</evidence>
<dbReference type="InterPro" id="IPR043242">
    <property type="entry name" value="PRRT3"/>
</dbReference>
<protein>
    <submittedName>
        <fullName evidence="10">Proline rich transmembrane protein 3</fullName>
    </submittedName>
</protein>